<dbReference type="FunFam" id="2.60.40.10:FF:000040">
    <property type="entry name" value="Nuclear factor of activated T-cells, cytoplasmic, calcineurin-dependent 2"/>
    <property type="match status" value="1"/>
</dbReference>
<organism evidence="12 13">
    <name type="scientific">Salvelinus namaycush</name>
    <name type="common">Lake trout</name>
    <name type="synonym">Salmo namaycush</name>
    <dbReference type="NCBI Taxonomy" id="8040"/>
    <lineage>
        <taxon>Eukaryota</taxon>
        <taxon>Metazoa</taxon>
        <taxon>Chordata</taxon>
        <taxon>Craniata</taxon>
        <taxon>Vertebrata</taxon>
        <taxon>Euteleostomi</taxon>
        <taxon>Actinopterygii</taxon>
        <taxon>Neopterygii</taxon>
        <taxon>Teleostei</taxon>
        <taxon>Protacanthopterygii</taxon>
        <taxon>Salmoniformes</taxon>
        <taxon>Salmonidae</taxon>
        <taxon>Salmoninae</taxon>
        <taxon>Salvelinus</taxon>
    </lineage>
</organism>
<keyword evidence="3" id="KW-0963">Cytoplasm</keyword>
<feature type="compositionally biased region" description="Pro residues" evidence="10">
    <location>
        <begin position="303"/>
        <end position="317"/>
    </location>
</feature>
<dbReference type="InterPro" id="IPR037059">
    <property type="entry name" value="RHD_DNA_bind_dom_sf"/>
</dbReference>
<comment type="subcellular location">
    <subcellularLocation>
        <location evidence="2">Cytoplasm</location>
    </subcellularLocation>
    <subcellularLocation>
        <location evidence="1">Nucleus</location>
    </subcellularLocation>
</comment>
<dbReference type="FunFam" id="2.60.40.340:FF:000001">
    <property type="entry name" value="Nuclear factor of activated T-cells, cytoplasmic, calcineurin-dependent 2"/>
    <property type="match status" value="1"/>
</dbReference>
<dbReference type="GeneID" id="120054141"/>
<dbReference type="GO" id="GO:0007399">
    <property type="term" value="P:nervous system development"/>
    <property type="evidence" value="ECO:0007669"/>
    <property type="project" value="UniProtKB-ARBA"/>
</dbReference>
<evidence type="ECO:0000256" key="6">
    <source>
        <dbReference type="ARBA" id="ARBA00023015"/>
    </source>
</evidence>
<dbReference type="GO" id="GO:0000981">
    <property type="term" value="F:DNA-binding transcription factor activity, RNA polymerase II-specific"/>
    <property type="evidence" value="ECO:0007669"/>
    <property type="project" value="TreeGrafter"/>
</dbReference>
<keyword evidence="9" id="KW-0539">Nucleus</keyword>
<dbReference type="InterPro" id="IPR008967">
    <property type="entry name" value="p53-like_TF_DNA-bd_sf"/>
</dbReference>
<gene>
    <name evidence="13" type="primary">LOC120054141</name>
</gene>
<evidence type="ECO:0000256" key="5">
    <source>
        <dbReference type="ARBA" id="ARBA00022737"/>
    </source>
</evidence>
<dbReference type="GO" id="GO:0033173">
    <property type="term" value="P:calcineurin-NFAT signaling cascade"/>
    <property type="evidence" value="ECO:0007669"/>
    <property type="project" value="TreeGrafter"/>
</dbReference>
<dbReference type="GO" id="GO:0005667">
    <property type="term" value="C:transcription regulator complex"/>
    <property type="evidence" value="ECO:0007669"/>
    <property type="project" value="TreeGrafter"/>
</dbReference>
<dbReference type="InterPro" id="IPR032397">
    <property type="entry name" value="RHD_dimer"/>
</dbReference>
<dbReference type="Pfam" id="PF00554">
    <property type="entry name" value="RHD_DNA_bind"/>
    <property type="match status" value="1"/>
</dbReference>
<dbReference type="PANTHER" id="PTHR12533">
    <property type="entry name" value="NFAT"/>
    <property type="match status" value="1"/>
</dbReference>
<evidence type="ECO:0000256" key="8">
    <source>
        <dbReference type="ARBA" id="ARBA00023163"/>
    </source>
</evidence>
<feature type="compositionally biased region" description="Polar residues" evidence="10">
    <location>
        <begin position="834"/>
        <end position="850"/>
    </location>
</feature>
<feature type="region of interest" description="Disordered" evidence="10">
    <location>
        <begin position="242"/>
        <end position="331"/>
    </location>
</feature>
<feature type="compositionally biased region" description="Low complexity" evidence="10">
    <location>
        <begin position="273"/>
        <end position="286"/>
    </location>
</feature>
<feature type="compositionally biased region" description="Low complexity" evidence="10">
    <location>
        <begin position="52"/>
        <end position="73"/>
    </location>
</feature>
<feature type="region of interest" description="Disordered" evidence="10">
    <location>
        <begin position="1035"/>
        <end position="1065"/>
    </location>
</feature>
<keyword evidence="6" id="KW-0805">Transcription regulation</keyword>
<keyword evidence="8" id="KW-0804">Transcription</keyword>
<dbReference type="OrthoDB" id="5346094at2759"/>
<dbReference type="InterPro" id="IPR002909">
    <property type="entry name" value="IPT_dom"/>
</dbReference>
<protein>
    <submittedName>
        <fullName evidence="13">Nuclear factor of activated T-cells, cytoplasmic 3-like</fullName>
    </submittedName>
</protein>
<feature type="region of interest" description="Disordered" evidence="10">
    <location>
        <begin position="754"/>
        <end position="856"/>
    </location>
</feature>
<dbReference type="KEGG" id="snh:120054141"/>
<dbReference type="InterPro" id="IPR008366">
    <property type="entry name" value="NFAT"/>
</dbReference>
<dbReference type="SMART" id="SM00429">
    <property type="entry name" value="IPT"/>
    <property type="match status" value="1"/>
</dbReference>
<dbReference type="SUPFAM" id="SSF49417">
    <property type="entry name" value="p53-like transcription factors"/>
    <property type="match status" value="1"/>
</dbReference>
<dbReference type="Gene3D" id="2.60.40.340">
    <property type="entry name" value="Rel homology domain (RHD), DNA-binding domain"/>
    <property type="match status" value="1"/>
</dbReference>
<feature type="region of interest" description="Disordered" evidence="10">
    <location>
        <begin position="117"/>
        <end position="138"/>
    </location>
</feature>
<dbReference type="GO" id="GO:0000978">
    <property type="term" value="F:RNA polymerase II cis-regulatory region sequence-specific DNA binding"/>
    <property type="evidence" value="ECO:0007669"/>
    <property type="project" value="TreeGrafter"/>
</dbReference>
<evidence type="ECO:0000256" key="10">
    <source>
        <dbReference type="SAM" id="MobiDB-lite"/>
    </source>
</evidence>
<evidence type="ECO:0000256" key="7">
    <source>
        <dbReference type="ARBA" id="ARBA00023125"/>
    </source>
</evidence>
<feature type="region of interest" description="Disordered" evidence="10">
    <location>
        <begin position="955"/>
        <end position="1002"/>
    </location>
</feature>
<dbReference type="GO" id="GO:0005634">
    <property type="term" value="C:nucleus"/>
    <property type="evidence" value="ECO:0007669"/>
    <property type="project" value="UniProtKB-SubCell"/>
</dbReference>
<accession>A0A8U1EGR1</accession>
<keyword evidence="4" id="KW-0597">Phosphoprotein</keyword>
<evidence type="ECO:0000256" key="1">
    <source>
        <dbReference type="ARBA" id="ARBA00004123"/>
    </source>
</evidence>
<dbReference type="Pfam" id="PF16179">
    <property type="entry name" value="RHD_dimer"/>
    <property type="match status" value="1"/>
</dbReference>
<proteinExistence type="predicted"/>
<dbReference type="InterPro" id="IPR011539">
    <property type="entry name" value="RHD_DNA_bind_dom"/>
</dbReference>
<keyword evidence="12" id="KW-1185">Reference proteome</keyword>
<feature type="compositionally biased region" description="Polar residues" evidence="10">
    <location>
        <begin position="242"/>
        <end position="269"/>
    </location>
</feature>
<keyword evidence="7" id="KW-0238">DNA-binding</keyword>
<dbReference type="PANTHER" id="PTHR12533:SF6">
    <property type="entry name" value="NUCLEAR FACTOR OF ACTIVATED T-CELLS, CYTOPLASMIC 3"/>
    <property type="match status" value="1"/>
</dbReference>
<feature type="compositionally biased region" description="Polar residues" evidence="10">
    <location>
        <begin position="955"/>
        <end position="964"/>
    </location>
</feature>
<sequence>MTTVNCSGNEELDFRLIFGEDEQQQLGPAGPDPGDSTPYYTTQSMVNQPIGQAQDLQQSQQHHQAASQQAPLQTYGNYHPSSSYEVHSSRYCPMGHLPKAFDCPSIQITSISHSHQELGSSQDAVPISGADGGGECGRERSWSRDHLYLPLDPCYRDSSSLNPSPCSSLSSRSWLSDVSSCESFSHVYDDVEAELNEAAARFTMGSPLASPLASPGCSPQGQAAGGFGVELWQQQYFMNTHSLSPHQSPRQSPRQSPCHSPRNSVTDENWLNPRPTSRSGSRPTSPCGKRRHSSADVYGQGPSPTPSPHQSPCPTPSHSPRGSVTEDTWVVGSPGAMGALLYNLPEVDVPSKTRRTSQQAHMGLLHGQGDSGLVPEDQGVVLPYLDSPADESGSTLKQDGLFEELFLSVPSHFTWNKPKPGNAPLFRTSSLPPLDWPLPSQFGQCELKVDVQPRGHHRAHYETEGSRGAVKAASGGHPVVKLLGYDEKPVNLQIFIGTADDRYLRPHVFYQVHRVTGKTVATACQESVISSTKVLEISLLPENSMSTSIDCAGILKLRNSDIELRKGETDIGRKNTRVRVAFRVYIPQPSGKVLCLQAASIPVECSQRSATDLPQMQSCSPISCLVSGGEEMVITGSNISHESKVIFLEKGPDGRTQWEVDGKVIRDKSKRSRIVVEIPTYHNTTVSSAVQVQFYVCNGKRRRSQRQNFTYLAGASPHHYPTASDHAVVAPRVKQELTDSTYLSTCNNLPGLYPTSSKQNSSDGAFSQDRPLYGSSGGHPVPCGPPSQPAYTPSGSSPLQHSPHLHSYSPSMGYQRISPMHTPDSMPPPRTKPVYQTTQHNVPYSGQASSPMRPGPAALQVIRPQSAQPRPAVSSPHRESVMYQSLIGPDLSVATLQPARTHTQNATQLQSLKYHCSHSDSDLAALQAEYNLSYHSDKNLPASYSPTPGVAATCSTSPLASASSGGPLRHLSPSSAQGLASGIDPQECPPAPHSLFSNDRGRVNIKQEPEEKLPLGSMGLQEITLDDVNEIIDRDISQLSGGGGGAAESNQPEQDTYGWDTEILQ</sequence>
<evidence type="ECO:0000259" key="11">
    <source>
        <dbReference type="PROSITE" id="PS50254"/>
    </source>
</evidence>
<dbReference type="GO" id="GO:0005737">
    <property type="term" value="C:cytoplasm"/>
    <property type="evidence" value="ECO:0007669"/>
    <property type="project" value="UniProtKB-SubCell"/>
</dbReference>
<dbReference type="PROSITE" id="PS50254">
    <property type="entry name" value="REL_2"/>
    <property type="match status" value="1"/>
</dbReference>
<evidence type="ECO:0000256" key="2">
    <source>
        <dbReference type="ARBA" id="ARBA00004496"/>
    </source>
</evidence>
<feature type="compositionally biased region" description="Low complexity" evidence="10">
    <location>
        <begin position="793"/>
        <end position="811"/>
    </location>
</feature>
<evidence type="ECO:0000256" key="9">
    <source>
        <dbReference type="ARBA" id="ARBA00023242"/>
    </source>
</evidence>
<dbReference type="InterPro" id="IPR013783">
    <property type="entry name" value="Ig-like_fold"/>
</dbReference>
<dbReference type="RefSeq" id="XP_038857484.1">
    <property type="nucleotide sequence ID" value="XM_039001556.1"/>
</dbReference>
<name>A0A8U1EGR1_SALNM</name>
<feature type="domain" description="RHD" evidence="11">
    <location>
        <begin position="429"/>
        <end position="610"/>
    </location>
</feature>
<dbReference type="InterPro" id="IPR014756">
    <property type="entry name" value="Ig_E-set"/>
</dbReference>
<reference evidence="13" key="1">
    <citation type="submission" date="2025-08" db="UniProtKB">
        <authorList>
            <consortium name="RefSeq"/>
        </authorList>
    </citation>
    <scope>IDENTIFICATION</scope>
    <source>
        <tissue evidence="13">White muscle</tissue>
    </source>
</reference>
<dbReference type="AlphaFoldDB" id="A0A8U1EGR1"/>
<evidence type="ECO:0000313" key="12">
    <source>
        <dbReference type="Proteomes" id="UP000808372"/>
    </source>
</evidence>
<feature type="region of interest" description="Disordered" evidence="10">
    <location>
        <begin position="51"/>
        <end position="81"/>
    </location>
</feature>
<dbReference type="SUPFAM" id="SSF81296">
    <property type="entry name" value="E set domains"/>
    <property type="match status" value="1"/>
</dbReference>
<dbReference type="Proteomes" id="UP000808372">
    <property type="component" value="Chromosome 9"/>
</dbReference>
<dbReference type="PRINTS" id="PR01789">
    <property type="entry name" value="NUCFACTORATC"/>
</dbReference>
<evidence type="ECO:0000256" key="4">
    <source>
        <dbReference type="ARBA" id="ARBA00022553"/>
    </source>
</evidence>
<evidence type="ECO:0000256" key="3">
    <source>
        <dbReference type="ARBA" id="ARBA00022490"/>
    </source>
</evidence>
<evidence type="ECO:0000313" key="13">
    <source>
        <dbReference type="RefSeq" id="XP_038857484.1"/>
    </source>
</evidence>
<dbReference type="Gene3D" id="2.60.40.10">
    <property type="entry name" value="Immunoglobulins"/>
    <property type="match status" value="1"/>
</dbReference>
<keyword evidence="5" id="KW-0677">Repeat</keyword>
<feature type="compositionally biased region" description="Polar residues" evidence="10">
    <location>
        <begin position="754"/>
        <end position="765"/>
    </location>
</feature>